<name>A0A0R2HUL2_9LACO</name>
<dbReference type="EMBL" id="CP012275">
    <property type="protein sequence ID" value="AMV62984.1"/>
    <property type="molecule type" value="Genomic_DNA"/>
</dbReference>
<dbReference type="Proteomes" id="UP000076405">
    <property type="component" value="Chromosome"/>
</dbReference>
<dbReference type="KEGG" id="pdm:ADU72_1197"/>
<proteinExistence type="predicted"/>
<evidence type="ECO:0000313" key="1">
    <source>
        <dbReference type="EMBL" id="AMV62984.1"/>
    </source>
</evidence>
<sequence length="195" mass="22669">MRKLRITLILGISLILLGIPTSVSAHSFNWWSFPRKVIVTKTTTISKVHPVNPDYLSYYCATANLHRGDVITIHHSASHDWIVEKKGFANGLGKKHYYWVNDHTGKTNWVTLYNKNYVLWSQKMQLAKYIRKNSTAWIYSKPGGKRLHHLKNYPKTKWLATKQEKVENGAIYYYVKSQHGTAKGWVWRGNVKKVN</sequence>
<dbReference type="RefSeq" id="WP_056986010.1">
    <property type="nucleotide sequence ID" value="NZ_BAAAXI010000020.1"/>
</dbReference>
<dbReference type="Proteomes" id="UP000076244">
    <property type="component" value="Chromosome"/>
</dbReference>
<dbReference type="OrthoDB" id="2270308at2"/>
<reference evidence="3 4" key="1">
    <citation type="journal article" date="2016" name="PLoS ONE">
        <title>The Identification of Novel Diagnostic Marker Genes for the Detection of Beer Spoiling Pediococcus damnosus Strains Using the BlAst Diagnostic Gene findEr.</title>
        <authorList>
            <person name="Behr J."/>
            <person name="Geissler A.J."/>
            <person name="Schmid J."/>
            <person name="Zehe A."/>
            <person name="Vogel R.F."/>
        </authorList>
    </citation>
    <scope>NUCLEOTIDE SEQUENCE [LARGE SCALE GENOMIC DNA]</scope>
    <source>
        <strain evidence="1 4">TMW 2.1533</strain>
        <strain evidence="2 3">TMW 2.1535</strain>
    </source>
</reference>
<organism evidence="1 4">
    <name type="scientific">Pediococcus damnosus</name>
    <dbReference type="NCBI Taxonomy" id="51663"/>
    <lineage>
        <taxon>Bacteria</taxon>
        <taxon>Bacillati</taxon>
        <taxon>Bacillota</taxon>
        <taxon>Bacilli</taxon>
        <taxon>Lactobacillales</taxon>
        <taxon>Lactobacillaceae</taxon>
        <taxon>Pediococcus</taxon>
    </lineage>
</organism>
<accession>A0A0R2HUL2</accession>
<evidence type="ECO:0000313" key="2">
    <source>
        <dbReference type="EMBL" id="AMV67130.1"/>
    </source>
</evidence>
<keyword evidence="3" id="KW-1185">Reference proteome</keyword>
<evidence type="ECO:0000313" key="3">
    <source>
        <dbReference type="Proteomes" id="UP000076244"/>
    </source>
</evidence>
<gene>
    <name evidence="1" type="ORF">ADU70_1500</name>
    <name evidence="2" type="ORF">ADU72_1197</name>
</gene>
<dbReference type="SUPFAM" id="SSF82057">
    <property type="entry name" value="Prokaryotic SH3-related domain"/>
    <property type="match status" value="1"/>
</dbReference>
<dbReference type="GeneID" id="57276299"/>
<evidence type="ECO:0000313" key="4">
    <source>
        <dbReference type="Proteomes" id="UP000076405"/>
    </source>
</evidence>
<protein>
    <submittedName>
        <fullName evidence="1">NLP/P60 family protein</fullName>
    </submittedName>
</protein>
<dbReference type="EMBL" id="CP012288">
    <property type="protein sequence ID" value="AMV67130.1"/>
    <property type="molecule type" value="Genomic_DNA"/>
</dbReference>
<dbReference type="AlphaFoldDB" id="A0A0R2HUL2"/>